<reference evidence="1 2" key="1">
    <citation type="submission" date="2015-09" db="EMBL/GenBank/DDBJ databases">
        <title>Trachymyrmex zeteki WGS genome.</title>
        <authorList>
            <person name="Nygaard S."/>
            <person name="Hu H."/>
            <person name="Boomsma J."/>
            <person name="Zhang G."/>
        </authorList>
    </citation>
    <scope>NUCLEOTIDE SEQUENCE [LARGE SCALE GENOMIC DNA]</scope>
    <source>
        <strain evidence="1">Tzet28-1</strain>
        <tissue evidence="1">Whole body</tissue>
    </source>
</reference>
<organism evidence="1 2">
    <name type="scientific">Mycetomoellerius zeteki</name>
    <dbReference type="NCBI Taxonomy" id="64791"/>
    <lineage>
        <taxon>Eukaryota</taxon>
        <taxon>Metazoa</taxon>
        <taxon>Ecdysozoa</taxon>
        <taxon>Arthropoda</taxon>
        <taxon>Hexapoda</taxon>
        <taxon>Insecta</taxon>
        <taxon>Pterygota</taxon>
        <taxon>Neoptera</taxon>
        <taxon>Endopterygota</taxon>
        <taxon>Hymenoptera</taxon>
        <taxon>Apocrita</taxon>
        <taxon>Aculeata</taxon>
        <taxon>Formicoidea</taxon>
        <taxon>Formicidae</taxon>
        <taxon>Myrmicinae</taxon>
        <taxon>Mycetomoellerius</taxon>
    </lineage>
</organism>
<name>A0A151WVB9_9HYME</name>
<evidence type="ECO:0000313" key="1">
    <source>
        <dbReference type="EMBL" id="KYQ51813.1"/>
    </source>
</evidence>
<feature type="non-terminal residue" evidence="1">
    <location>
        <position position="1"/>
    </location>
</feature>
<dbReference type="EMBL" id="KQ982707">
    <property type="protein sequence ID" value="KYQ51813.1"/>
    <property type="molecule type" value="Genomic_DNA"/>
</dbReference>
<keyword evidence="2" id="KW-1185">Reference proteome</keyword>
<sequence length="95" mass="10753">KESGITKCTECYTSLPIHEKENYFGVLRHYVHLGLPERFETCHACSLILVTLRALVVCPECPGVLERFLIYLRGTGEQPWTDSESIIITISSARI</sequence>
<evidence type="ECO:0000313" key="2">
    <source>
        <dbReference type="Proteomes" id="UP000075809"/>
    </source>
</evidence>
<proteinExistence type="predicted"/>
<accession>A0A151WVB9</accession>
<dbReference type="AlphaFoldDB" id="A0A151WVB9"/>
<dbReference type="Proteomes" id="UP000075809">
    <property type="component" value="Unassembled WGS sequence"/>
</dbReference>
<gene>
    <name evidence="1" type="ORF">ALC60_09079</name>
</gene>
<protein>
    <submittedName>
        <fullName evidence="1">Uncharacterized protein</fullName>
    </submittedName>
</protein>